<dbReference type="InterPro" id="IPR011009">
    <property type="entry name" value="Kinase-like_dom_sf"/>
</dbReference>
<dbReference type="SUPFAM" id="SSF56112">
    <property type="entry name" value="Protein kinase-like (PK-like)"/>
    <property type="match status" value="1"/>
</dbReference>
<dbReference type="EMBL" id="JAIWYP010000007">
    <property type="protein sequence ID" value="KAH3801878.1"/>
    <property type="molecule type" value="Genomic_DNA"/>
</dbReference>
<dbReference type="PANTHER" id="PTHR26392">
    <property type="entry name" value="MITOGEN-ACTIVATED PROTEIN KINASE KINASE KINASE 7-RELATED"/>
    <property type="match status" value="1"/>
</dbReference>
<name>A0A9D4FN26_DREPO</name>
<gene>
    <name evidence="2" type="ORF">DPMN_155540</name>
</gene>
<evidence type="ECO:0000313" key="3">
    <source>
        <dbReference type="Proteomes" id="UP000828390"/>
    </source>
</evidence>
<dbReference type="Pfam" id="PF07714">
    <property type="entry name" value="PK_Tyr_Ser-Thr"/>
    <property type="match status" value="1"/>
</dbReference>
<dbReference type="PANTHER" id="PTHR26392:SF92">
    <property type="entry name" value="PROTEIN KINASE DOMAIN-CONTAINING PROTEIN"/>
    <property type="match status" value="1"/>
</dbReference>
<sequence>MFSRLADLELFRSLHHDNIVSLLGVCYTDMLPGAVGSGMREQLSSFRLLILFDKCDTNLEEYVFNNPNFQCGNISQTSRTEASDFFCRTAQAICSAMFYIHWKGIVHTKIQLKNVLLQNGKVKLCGPTCAPDTNIDNGTKFSAPEDLAHKNIGKHTDIFNLGTLLWELWYGRRAAVDLNKGRSPTSRPHPDCNTKHAMPENLARVVQSCWAQNPEERPDASVLLKEI</sequence>
<comment type="caution">
    <text evidence="2">The sequence shown here is derived from an EMBL/GenBank/DDBJ whole genome shotgun (WGS) entry which is preliminary data.</text>
</comment>
<accession>A0A9D4FN26</accession>
<dbReference type="InterPro" id="IPR001245">
    <property type="entry name" value="Ser-Thr/Tyr_kinase_cat_dom"/>
</dbReference>
<evidence type="ECO:0000259" key="1">
    <source>
        <dbReference type="PROSITE" id="PS50011"/>
    </source>
</evidence>
<organism evidence="2 3">
    <name type="scientific">Dreissena polymorpha</name>
    <name type="common">Zebra mussel</name>
    <name type="synonym">Mytilus polymorpha</name>
    <dbReference type="NCBI Taxonomy" id="45954"/>
    <lineage>
        <taxon>Eukaryota</taxon>
        <taxon>Metazoa</taxon>
        <taxon>Spiralia</taxon>
        <taxon>Lophotrochozoa</taxon>
        <taxon>Mollusca</taxon>
        <taxon>Bivalvia</taxon>
        <taxon>Autobranchia</taxon>
        <taxon>Heteroconchia</taxon>
        <taxon>Euheterodonta</taxon>
        <taxon>Imparidentia</taxon>
        <taxon>Neoheterodontei</taxon>
        <taxon>Myida</taxon>
        <taxon>Dreissenoidea</taxon>
        <taxon>Dreissenidae</taxon>
        <taxon>Dreissena</taxon>
    </lineage>
</organism>
<keyword evidence="3" id="KW-1185">Reference proteome</keyword>
<dbReference type="Gene3D" id="1.10.510.10">
    <property type="entry name" value="Transferase(Phosphotransferase) domain 1"/>
    <property type="match status" value="1"/>
</dbReference>
<proteinExistence type="predicted"/>
<dbReference type="GO" id="GO:0004672">
    <property type="term" value="F:protein kinase activity"/>
    <property type="evidence" value="ECO:0007669"/>
    <property type="project" value="InterPro"/>
</dbReference>
<reference evidence="2" key="1">
    <citation type="journal article" date="2019" name="bioRxiv">
        <title>The Genome of the Zebra Mussel, Dreissena polymorpha: A Resource for Invasive Species Research.</title>
        <authorList>
            <person name="McCartney M.A."/>
            <person name="Auch B."/>
            <person name="Kono T."/>
            <person name="Mallez S."/>
            <person name="Zhang Y."/>
            <person name="Obille A."/>
            <person name="Becker A."/>
            <person name="Abrahante J.E."/>
            <person name="Garbe J."/>
            <person name="Badalamenti J.P."/>
            <person name="Herman A."/>
            <person name="Mangelson H."/>
            <person name="Liachko I."/>
            <person name="Sullivan S."/>
            <person name="Sone E.D."/>
            <person name="Koren S."/>
            <person name="Silverstein K.A.T."/>
            <person name="Beckman K.B."/>
            <person name="Gohl D.M."/>
        </authorList>
    </citation>
    <scope>NUCLEOTIDE SEQUENCE</scope>
    <source>
        <strain evidence="2">Duluth1</strain>
        <tissue evidence="2">Whole animal</tissue>
    </source>
</reference>
<dbReference type="InterPro" id="IPR000719">
    <property type="entry name" value="Prot_kinase_dom"/>
</dbReference>
<evidence type="ECO:0000313" key="2">
    <source>
        <dbReference type="EMBL" id="KAH3801878.1"/>
    </source>
</evidence>
<protein>
    <recommendedName>
        <fullName evidence="1">Protein kinase domain-containing protein</fullName>
    </recommendedName>
</protein>
<feature type="domain" description="Protein kinase" evidence="1">
    <location>
        <begin position="1"/>
        <end position="227"/>
    </location>
</feature>
<dbReference type="Proteomes" id="UP000828390">
    <property type="component" value="Unassembled WGS sequence"/>
</dbReference>
<dbReference type="PROSITE" id="PS50011">
    <property type="entry name" value="PROTEIN_KINASE_DOM"/>
    <property type="match status" value="1"/>
</dbReference>
<dbReference type="AlphaFoldDB" id="A0A9D4FN26"/>
<reference evidence="2" key="2">
    <citation type="submission" date="2020-11" db="EMBL/GenBank/DDBJ databases">
        <authorList>
            <person name="McCartney M.A."/>
            <person name="Auch B."/>
            <person name="Kono T."/>
            <person name="Mallez S."/>
            <person name="Becker A."/>
            <person name="Gohl D.M."/>
            <person name="Silverstein K.A.T."/>
            <person name="Koren S."/>
            <person name="Bechman K.B."/>
            <person name="Herman A."/>
            <person name="Abrahante J.E."/>
            <person name="Garbe J."/>
        </authorList>
    </citation>
    <scope>NUCLEOTIDE SEQUENCE</scope>
    <source>
        <strain evidence="2">Duluth1</strain>
        <tissue evidence="2">Whole animal</tissue>
    </source>
</reference>
<dbReference type="GO" id="GO:0005524">
    <property type="term" value="F:ATP binding"/>
    <property type="evidence" value="ECO:0007669"/>
    <property type="project" value="InterPro"/>
</dbReference>